<dbReference type="GO" id="GO:0007286">
    <property type="term" value="P:spermatid development"/>
    <property type="evidence" value="ECO:0000318"/>
    <property type="project" value="GO_Central"/>
</dbReference>
<dbReference type="Pfam" id="PF22069">
    <property type="entry name" value="Androglobin_IV"/>
    <property type="match status" value="1"/>
</dbReference>
<dbReference type="FunCoup" id="A0A3Q2HVE2">
    <property type="interactions" value="325"/>
</dbReference>
<sequence>MTSKQTKKKEVHRINSAHGSDKYRDQYTLGSNAQSSSVEQKKGKFPIWPEWSEADINAEKWDAGKGGKEKDKMGKSPIFHFFEDPEGKIELPPSLKIYSWKRPQDFLINRVPVVVKNEILFDLFSANEHLLCSELMRWIISEIYAVWKIFNAGVLSNYFKGTVGEPPLLIWKPWEHIYSLCKAVKGHMPLFNSYGKYVVKLYWMGCWRKITVDDFLPFDEDNNLLLPATTCEFELWPMLLSKAIIKLANVDIHAAERRELGEFTVIHALTGWLPEVISLHPGYKDKVWELLKEILPEFKLSDESSSESKITVVDTKLKEPAKEVKDGKEFKPESSVTTLKTPEKSDKIPKEKADAKDLGKKRSKDGEKEKEKDKFKWSLHGSRPSSDVQHSLLSLSDCSSGMQAPHMVVYATFTPLYLFEKKIFSLEKMADSAEKLREYGLSHICSHPVLVTRTRSCPLIAPPKSPLVPPWKLFRQKKERVITDEPQELVIKKPEQFLEISSPFLNYRMTPFPIPTETQFVKSFIKKGVAPRSSLFSLTENEETATLSQTDLSQLTATASQGNLASQVTSGKDELTDLGMNDAAHQAEGVGLERDLVSQVTESQEKSQEDLIAINNGVSKEIWLDFEDFCVCFQNICIFHRPSSYCLTFQKTEFKFSDERVSYYLFVDSLKPIELLVCFSALVRWGESGALTKDSPPVEPGLLIAETVSWKSLKPGNLVLKIHTYATKATIVRLPVGRHMLLFTAYSPVGHSINICSMMTFVVGDEDVVLPNFEPESYRFAEQSLTILKAVGNVIAHFKDKRKLPRALRDLQTAHYPLPLRDKELTAQHFRVFHISLWRLLKKTQITKPLANFKFAFRAMVLDLDLLDSSLEDVSLAEWVDVKYSVPASDKEYSPEEVAAAIKIQAMWRGSYVRLLMKARTPDTKENTSVADTLQKVWAVLELNAEQYAISLLRLMFKSKCKSMESYPCYQDEETKIAFADYTVTYPDQPPNSWFIVFRETFLFPQDMILVPKVYTTLPVCMLHVVNNDTMEQVPKVFQKVVPYLYTKNKKGYTFVGEAYTGDSYVSSSRWKLRLIGPYNPLPCLSRDSPCNTFTIKEIRDYYIPNDKKILFRYSVKVALPHPVTVHVRTSKPDAFIKLQILENEETIVSSTGKGQALIPAINILGNEKTVSSQSSKQVLLTHASPKKEQELLAKKKSAPGSQKSYKGKPGSAVVDSGQPILDEESVSLPTVEENASTPQQVYKYIIQCLVLYNSWPLTESQLTFVQALKELEKSDSKAHGEKHEELITLGSPDSHAISEGQKSSGTSKTTRKGKEKSSEKEKTAKEKQAPRFEPQQMSTAHSQQEDPNKPYWILRLVTEHGEADSFEVKKDTERADEIRAMKQAWESAEPGRAIKASQARLHYLSRIFKKIPDFESMPVCESQTRAGEEGQWSLPSCLGAQSCSVHLLEDSQQVMLETSAGATKEPEAKYSLNSEAKESTALGSMLWKKWQLTTGLKDLAKSMNTESGGGFPGGKEEREQSQRKENMGPHLRSPTLLEISPQLIRKELECVDLTQYVRKTNTEPMLQTEELNQQEAMQKAEEVHQFREYRARILSIRDIDQEERVKSKDKVLEMYGEMRDSLDEARHKIFTIRDEYRNKLLEAERLRLEALAAEEAAMKVEPEKKIPAPDAQKKKKGKKK</sequence>
<name>A0A3Q2HVE2_HORSE</name>
<feature type="compositionally biased region" description="Basic and acidic residues" evidence="2">
    <location>
        <begin position="341"/>
        <end position="376"/>
    </location>
</feature>
<dbReference type="GeneTree" id="ENSGT00390000014904"/>
<comment type="caution">
    <text evidence="1">Lacks conserved residue(s) required for the propagation of feature annotation.</text>
</comment>
<feature type="region of interest" description="Disordered" evidence="2">
    <location>
        <begin position="1658"/>
        <end position="1681"/>
    </location>
</feature>
<feature type="compositionally biased region" description="Basic and acidic residues" evidence="2">
    <location>
        <begin position="1316"/>
        <end position="1331"/>
    </location>
</feature>
<dbReference type="InterPro" id="IPR057249">
    <property type="entry name" value="Globin_CP_ADGB"/>
</dbReference>
<dbReference type="CDD" id="cd22307">
    <property type="entry name" value="Adgb_C_mid-like"/>
    <property type="match status" value="1"/>
</dbReference>
<organism evidence="5 6">
    <name type="scientific">Equus caballus</name>
    <name type="common">Horse</name>
    <dbReference type="NCBI Taxonomy" id="9796"/>
    <lineage>
        <taxon>Eukaryota</taxon>
        <taxon>Metazoa</taxon>
        <taxon>Chordata</taxon>
        <taxon>Craniata</taxon>
        <taxon>Vertebrata</taxon>
        <taxon>Euteleostomi</taxon>
        <taxon>Mammalia</taxon>
        <taxon>Eutheria</taxon>
        <taxon>Laurasiatheria</taxon>
        <taxon>Perissodactyla</taxon>
        <taxon>Equidae</taxon>
        <taxon>Equus</taxon>
    </lineage>
</organism>
<dbReference type="Bgee" id="ENSECAG00000019757">
    <property type="expression patterns" value="Expressed in oviduct epithelium and 13 other cell types or tissues"/>
</dbReference>
<feature type="compositionally biased region" description="Basic and acidic residues" evidence="2">
    <location>
        <begin position="1515"/>
        <end position="1528"/>
    </location>
</feature>
<dbReference type="PROSITE" id="PS50096">
    <property type="entry name" value="IQ"/>
    <property type="match status" value="1"/>
</dbReference>
<proteinExistence type="predicted"/>
<reference evidence="5 6" key="1">
    <citation type="journal article" date="2009" name="Science">
        <title>Genome sequence, comparative analysis, and population genetics of the domestic horse.</title>
        <authorList>
            <consortium name="Broad Institute Genome Sequencing Platform"/>
            <consortium name="Broad Institute Whole Genome Assembly Team"/>
            <person name="Wade C.M."/>
            <person name="Giulotto E."/>
            <person name="Sigurdsson S."/>
            <person name="Zoli M."/>
            <person name="Gnerre S."/>
            <person name="Imsland F."/>
            <person name="Lear T.L."/>
            <person name="Adelson D.L."/>
            <person name="Bailey E."/>
            <person name="Bellone R.R."/>
            <person name="Bloecker H."/>
            <person name="Distl O."/>
            <person name="Edgar R.C."/>
            <person name="Garber M."/>
            <person name="Leeb T."/>
            <person name="Mauceli E."/>
            <person name="MacLeod J.N."/>
            <person name="Penedo M.C.T."/>
            <person name="Raison J.M."/>
            <person name="Sharpe T."/>
            <person name="Vogel J."/>
            <person name="Andersson L."/>
            <person name="Antczak D.F."/>
            <person name="Biagi T."/>
            <person name="Binns M.M."/>
            <person name="Chowdhary B.P."/>
            <person name="Coleman S.J."/>
            <person name="Della Valle G."/>
            <person name="Fryc S."/>
            <person name="Guerin G."/>
            <person name="Hasegawa T."/>
            <person name="Hill E.W."/>
            <person name="Jurka J."/>
            <person name="Kiialainen A."/>
            <person name="Lindgren G."/>
            <person name="Liu J."/>
            <person name="Magnani E."/>
            <person name="Mickelson J.R."/>
            <person name="Murray J."/>
            <person name="Nergadze S.G."/>
            <person name="Onofrio R."/>
            <person name="Pedroni S."/>
            <person name="Piras M.F."/>
            <person name="Raudsepp T."/>
            <person name="Rocchi M."/>
            <person name="Roeed K.H."/>
            <person name="Ryder O.A."/>
            <person name="Searle S."/>
            <person name="Skow L."/>
            <person name="Swinburne J.E."/>
            <person name="Syvaenen A.C."/>
            <person name="Tozaki T."/>
            <person name="Valberg S.J."/>
            <person name="Vaudin M."/>
            <person name="White J.R."/>
            <person name="Zody M.C."/>
            <person name="Lander E.S."/>
            <person name="Lindblad-Toh K."/>
        </authorList>
    </citation>
    <scope>NUCLEOTIDE SEQUENCE [LARGE SCALE GENOMIC DNA]</scope>
    <source>
        <strain evidence="5 6">Thoroughbred</strain>
    </source>
</reference>
<dbReference type="GO" id="GO:0004198">
    <property type="term" value="F:calcium-dependent cysteine-type endopeptidase activity"/>
    <property type="evidence" value="ECO:0007669"/>
    <property type="project" value="InterPro"/>
</dbReference>
<dbReference type="PaxDb" id="9796-ENSECAP00000037306"/>
<dbReference type="InterPro" id="IPR054093">
    <property type="entry name" value="Androglobin_II"/>
</dbReference>
<dbReference type="Pfam" id="PF22070">
    <property type="entry name" value="Androglobin_V"/>
    <property type="match status" value="1"/>
</dbReference>
<feature type="compositionally biased region" description="Basic residues" evidence="2">
    <location>
        <begin position="1"/>
        <end position="11"/>
    </location>
</feature>
<evidence type="ECO:0000256" key="2">
    <source>
        <dbReference type="SAM" id="MobiDB-lite"/>
    </source>
</evidence>
<dbReference type="Proteomes" id="UP000002281">
    <property type="component" value="Chromosome 31"/>
</dbReference>
<feature type="compositionally biased region" description="Basic and acidic residues" evidence="2">
    <location>
        <begin position="1658"/>
        <end position="1668"/>
    </location>
</feature>
<feature type="region of interest" description="Disordered" evidence="2">
    <location>
        <begin position="322"/>
        <end position="387"/>
    </location>
</feature>
<evidence type="ECO:0000259" key="3">
    <source>
        <dbReference type="PROSITE" id="PS50203"/>
    </source>
</evidence>
<dbReference type="Pfam" id="PF00648">
    <property type="entry name" value="Peptidase_C2"/>
    <property type="match status" value="1"/>
</dbReference>
<feature type="compositionally biased region" description="Basic and acidic residues" evidence="2">
    <location>
        <begin position="1277"/>
        <end position="1287"/>
    </location>
</feature>
<evidence type="ECO:0000259" key="4">
    <source>
        <dbReference type="PROSITE" id="PS52042"/>
    </source>
</evidence>
<feature type="domain" description="Calpain catalytic" evidence="3">
    <location>
        <begin position="99"/>
        <end position="342"/>
    </location>
</feature>
<accession>A0A3Q2HVE2</accession>
<dbReference type="InterPro" id="IPR001300">
    <property type="entry name" value="Peptidase_C2_calpain_cat"/>
</dbReference>
<dbReference type="PROSITE" id="PS50203">
    <property type="entry name" value="CALPAIN_CAT"/>
    <property type="match status" value="1"/>
</dbReference>
<feature type="region of interest" description="Disordered" evidence="2">
    <location>
        <begin position="1"/>
        <end position="43"/>
    </location>
</feature>
<feature type="region of interest" description="Disordered" evidence="2">
    <location>
        <begin position="1277"/>
        <end position="1349"/>
    </location>
</feature>
<dbReference type="PANTHER" id="PTHR46298:SF1">
    <property type="entry name" value="ANDROGLOBIN"/>
    <property type="match status" value="1"/>
</dbReference>
<feature type="compositionally biased region" description="Polar residues" evidence="2">
    <location>
        <begin position="28"/>
        <end position="38"/>
    </location>
</feature>
<reference evidence="5" key="3">
    <citation type="submission" date="2025-09" db="UniProtKB">
        <authorList>
            <consortium name="Ensembl"/>
        </authorList>
    </citation>
    <scope>IDENTIFICATION</scope>
    <source>
        <strain evidence="5">Thoroughbred</strain>
    </source>
</reference>
<dbReference type="SUPFAM" id="SSF54001">
    <property type="entry name" value="Cysteine proteinases"/>
    <property type="match status" value="1"/>
</dbReference>
<dbReference type="PROSITE" id="PS52042">
    <property type="entry name" value="GLOBIN_CP_ADGB"/>
    <property type="match status" value="1"/>
</dbReference>
<gene>
    <name evidence="5" type="primary">ADGB</name>
</gene>
<feature type="region of interest" description="Disordered" evidence="2">
    <location>
        <begin position="1502"/>
        <end position="1534"/>
    </location>
</feature>
<reference evidence="5" key="2">
    <citation type="submission" date="2025-08" db="UniProtKB">
        <authorList>
            <consortium name="Ensembl"/>
        </authorList>
    </citation>
    <scope>IDENTIFICATION</scope>
    <source>
        <strain evidence="5">Thoroughbred</strain>
    </source>
</reference>
<feature type="compositionally biased region" description="Low complexity" evidence="2">
    <location>
        <begin position="1299"/>
        <end position="1309"/>
    </location>
</feature>
<dbReference type="InParanoid" id="A0A3Q2HVE2"/>
<dbReference type="InterPro" id="IPR038765">
    <property type="entry name" value="Papain-like_cys_pep_sf"/>
</dbReference>
<dbReference type="InterPro" id="IPR054094">
    <property type="entry name" value="Androglobin_IV"/>
</dbReference>
<dbReference type="Ensembl" id="ENSECAT00000055080.3">
    <property type="protein sequence ID" value="ENSECAP00000037306.3"/>
    <property type="gene ID" value="ENSECAG00000019757.5"/>
</dbReference>
<dbReference type="STRING" id="9796.ENSECAP00000037306"/>
<dbReference type="GO" id="GO:0097227">
    <property type="term" value="C:sperm annulus"/>
    <property type="evidence" value="ECO:0000318"/>
    <property type="project" value="GO_Central"/>
</dbReference>
<dbReference type="InterPro" id="IPR053033">
    <property type="entry name" value="Androglobin-like"/>
</dbReference>
<evidence type="ECO:0000313" key="5">
    <source>
        <dbReference type="Ensembl" id="ENSECAP00000037306.3"/>
    </source>
</evidence>
<dbReference type="Pfam" id="PF22068">
    <property type="entry name" value="Androglobin_II"/>
    <property type="match status" value="1"/>
</dbReference>
<dbReference type="InterPro" id="IPR054095">
    <property type="entry name" value="Androglobin_V"/>
</dbReference>
<keyword evidence="6" id="KW-1185">Reference proteome</keyword>
<feature type="region of interest" description="Disordered" evidence="2">
    <location>
        <begin position="1191"/>
        <end position="1219"/>
    </location>
</feature>
<dbReference type="GO" id="GO:0097225">
    <property type="term" value="C:sperm midpiece"/>
    <property type="evidence" value="ECO:0000318"/>
    <property type="project" value="GO_Central"/>
</dbReference>
<protein>
    <submittedName>
        <fullName evidence="5">Androglobin</fullName>
    </submittedName>
</protein>
<feature type="domain" description="Globin" evidence="4">
    <location>
        <begin position="754"/>
        <end position="959"/>
    </location>
</feature>
<dbReference type="OrthoDB" id="9374162at2759"/>
<dbReference type="GO" id="GO:0006508">
    <property type="term" value="P:proteolysis"/>
    <property type="evidence" value="ECO:0007669"/>
    <property type="project" value="InterPro"/>
</dbReference>
<evidence type="ECO:0000313" key="6">
    <source>
        <dbReference type="Proteomes" id="UP000002281"/>
    </source>
</evidence>
<feature type="compositionally biased region" description="Basic and acidic residues" evidence="2">
    <location>
        <begin position="322"/>
        <end position="332"/>
    </location>
</feature>
<dbReference type="PANTHER" id="PTHR46298">
    <property type="entry name" value="ANDROGLOBIN"/>
    <property type="match status" value="1"/>
</dbReference>
<evidence type="ECO:0000256" key="1">
    <source>
        <dbReference type="PROSITE-ProRule" id="PRU00239"/>
    </source>
</evidence>